<protein>
    <recommendedName>
        <fullName evidence="4">TMhelix containing protein</fullName>
    </recommendedName>
</protein>
<keyword evidence="1" id="KW-0472">Membrane</keyword>
<gene>
    <name evidence="2" type="ORF">P7680_21535</name>
</gene>
<accession>A0ABT6GHP0</accession>
<name>A0ABT6GHP0_9PROT</name>
<keyword evidence="3" id="KW-1185">Reference proteome</keyword>
<dbReference type="EMBL" id="JARSBO010000014">
    <property type="protein sequence ID" value="MDG4721601.1"/>
    <property type="molecule type" value="Genomic_DNA"/>
</dbReference>
<evidence type="ECO:0000313" key="2">
    <source>
        <dbReference type="EMBL" id="MDG4721601.1"/>
    </source>
</evidence>
<reference evidence="2 3" key="1">
    <citation type="submission" date="2023-03" db="EMBL/GenBank/DDBJ databases">
        <title>Strain FZY0004 represents a novel species in the genus Thalassospira isolated from seawater.</title>
        <authorList>
            <person name="Fu Z.-Y."/>
        </authorList>
    </citation>
    <scope>NUCLEOTIDE SEQUENCE [LARGE SCALE GENOMIC DNA]</scope>
    <source>
        <strain evidence="2 3">FZY0004</strain>
    </source>
</reference>
<comment type="caution">
    <text evidence="2">The sequence shown here is derived from an EMBL/GenBank/DDBJ whole genome shotgun (WGS) entry which is preliminary data.</text>
</comment>
<keyword evidence="1" id="KW-1133">Transmembrane helix</keyword>
<dbReference type="Proteomes" id="UP001529180">
    <property type="component" value="Unassembled WGS sequence"/>
</dbReference>
<dbReference type="RefSeq" id="WP_278007050.1">
    <property type="nucleotide sequence ID" value="NZ_JARSBO010000014.1"/>
</dbReference>
<evidence type="ECO:0000256" key="1">
    <source>
        <dbReference type="SAM" id="Phobius"/>
    </source>
</evidence>
<keyword evidence="1" id="KW-0812">Transmembrane</keyword>
<proteinExistence type="predicted"/>
<evidence type="ECO:0000313" key="3">
    <source>
        <dbReference type="Proteomes" id="UP001529180"/>
    </source>
</evidence>
<organism evidence="2 3">
    <name type="scientific">Thalassospira aquimaris</name>
    <dbReference type="NCBI Taxonomy" id="3037796"/>
    <lineage>
        <taxon>Bacteria</taxon>
        <taxon>Pseudomonadati</taxon>
        <taxon>Pseudomonadota</taxon>
        <taxon>Alphaproteobacteria</taxon>
        <taxon>Rhodospirillales</taxon>
        <taxon>Thalassospiraceae</taxon>
        <taxon>Thalassospira</taxon>
    </lineage>
</organism>
<sequence>MQKFSMLWFLEQEEKRQRANEKACKQVFYLLVTAFGAVVLLQMVIGDV</sequence>
<evidence type="ECO:0008006" key="4">
    <source>
        <dbReference type="Google" id="ProtNLM"/>
    </source>
</evidence>
<feature type="transmembrane region" description="Helical" evidence="1">
    <location>
        <begin position="27"/>
        <end position="45"/>
    </location>
</feature>